<reference evidence="1 2" key="1">
    <citation type="submission" date="2018-12" db="EMBL/GenBank/DDBJ databases">
        <authorList>
            <consortium name="Pathogen Informatics"/>
        </authorList>
    </citation>
    <scope>NUCLEOTIDE SEQUENCE [LARGE SCALE GENOMIC DNA]</scope>
    <source>
        <strain evidence="1 2">NCTC12905</strain>
    </source>
</reference>
<dbReference type="EMBL" id="LR134529">
    <property type="protein sequence ID" value="VEJ45741.1"/>
    <property type="molecule type" value="Genomic_DNA"/>
</dbReference>
<evidence type="ECO:0000313" key="1">
    <source>
        <dbReference type="EMBL" id="VEJ45741.1"/>
    </source>
</evidence>
<evidence type="ECO:0000313" key="2">
    <source>
        <dbReference type="Proteomes" id="UP000274201"/>
    </source>
</evidence>
<accession>A0A3S4YHI0</accession>
<organism evidence="1 2">
    <name type="scientific">Bartonella vinsonii</name>
    <name type="common">Rochalimaea vinsonii</name>
    <dbReference type="NCBI Taxonomy" id="33047"/>
    <lineage>
        <taxon>Bacteria</taxon>
        <taxon>Pseudomonadati</taxon>
        <taxon>Pseudomonadota</taxon>
        <taxon>Alphaproteobacteria</taxon>
        <taxon>Hyphomicrobiales</taxon>
        <taxon>Bartonellaceae</taxon>
        <taxon>Bartonella</taxon>
    </lineage>
</organism>
<dbReference type="Proteomes" id="UP000274201">
    <property type="component" value="Chromosome"/>
</dbReference>
<name>A0A3S4YHI0_BARVI</name>
<dbReference type="AlphaFoldDB" id="A0A3S4YHI0"/>
<proteinExistence type="predicted"/>
<gene>
    <name evidence="1" type="ORF">NCTC12905_01409</name>
</gene>
<protein>
    <submittedName>
        <fullName evidence="1">Uncharacterized protein</fullName>
    </submittedName>
</protein>
<sequence>MAEMDDVHAFKILVKSDEERFFVDERRACVKKHIL</sequence>